<feature type="active site" description="Nucleophile" evidence="6">
    <location>
        <position position="238"/>
    </location>
</feature>
<dbReference type="InterPro" id="IPR011023">
    <property type="entry name" value="Nop2p"/>
</dbReference>
<feature type="binding site" evidence="6">
    <location>
        <position position="185"/>
    </location>
    <ligand>
        <name>S-adenosyl-L-methionine</name>
        <dbReference type="ChEBI" id="CHEBI:59789"/>
    </ligand>
</feature>
<dbReference type="GO" id="GO:0001510">
    <property type="term" value="P:RNA methylation"/>
    <property type="evidence" value="ECO:0007669"/>
    <property type="project" value="InterPro"/>
</dbReference>
<dbReference type="NCBIfam" id="TIGR00446">
    <property type="entry name" value="nop2p"/>
    <property type="match status" value="1"/>
</dbReference>
<dbReference type="GO" id="GO:0008757">
    <property type="term" value="F:S-adenosylmethionine-dependent methyltransferase activity"/>
    <property type="evidence" value="ECO:0007669"/>
    <property type="project" value="InterPro"/>
</dbReference>
<name>A0AAW4WM62_9FIRM</name>
<dbReference type="GO" id="GO:0006396">
    <property type="term" value="P:RNA processing"/>
    <property type="evidence" value="ECO:0007669"/>
    <property type="project" value="InterPro"/>
</dbReference>
<accession>A0AAW4WM62</accession>
<feature type="binding site" evidence="6">
    <location>
        <begin position="116"/>
        <end position="122"/>
    </location>
    <ligand>
        <name>S-adenosyl-L-methionine</name>
        <dbReference type="ChEBI" id="CHEBI:59789"/>
    </ligand>
</feature>
<dbReference type="GO" id="GO:0008173">
    <property type="term" value="F:RNA methyltransferase activity"/>
    <property type="evidence" value="ECO:0007669"/>
    <property type="project" value="InterPro"/>
</dbReference>
<reference evidence="8" key="1">
    <citation type="submission" date="2021-10" db="EMBL/GenBank/DDBJ databases">
        <title>Anaerobic single-cell dispensing facilitates the cultivation of human gut bacteria.</title>
        <authorList>
            <person name="Afrizal A."/>
        </authorList>
    </citation>
    <scope>NUCLEOTIDE SEQUENCE</scope>
    <source>
        <strain evidence="8">CLA-AA-H204</strain>
    </source>
</reference>
<dbReference type="Pfam" id="PF17126">
    <property type="entry name" value="RsmF_methylt_CI"/>
    <property type="match status" value="1"/>
</dbReference>
<dbReference type="InterPro" id="IPR029063">
    <property type="entry name" value="SAM-dependent_MTases_sf"/>
</dbReference>
<sequence length="452" mass="50528">MHSEQENNSFPVEFLERMKEMLGEEYPAFFESLGQERQQSFRINTGKTSVSEFLQQTDWKLKPVPWCETGFYYGKEIRPGKHPYHNAGVYYIQEPSAMVPAECLKAQPGDIILDLCAAPGGKSTQIAAAMKGEGILICNEIHPARAKILSENIERMGIKNALVLNETPEQLAEHFPVCFDKIMVDAPCSGEGMFRKNEEAGNEWSLDNVKLCADRQDGILDCAYEMLRPGGRMVYSTCTFAPEEDEGSVHRFLERHPDCQIAEGIDSEGFIHDKEGCIRLFPHKIEGEGHFAAVITKAGEGYGGFGLTEKGIKEKDCPEYLSFVKENLKEKPQGAVLKFGEQLYLMPEGFPALKGLKVLRPGLHLGTLKKNRFEPSHALALAMQPQEAFHVAMLSSGSQEIRQYLMGQTFSWGGEKGWYLICVDGYSIGWGKLAGGIMKNHYPKGLRMVDII</sequence>
<dbReference type="PROSITE" id="PS51686">
    <property type="entry name" value="SAM_MT_RSMB_NOP"/>
    <property type="match status" value="1"/>
</dbReference>
<keyword evidence="4 6" id="KW-0949">S-adenosyl-L-methionine</keyword>
<evidence type="ECO:0000256" key="1">
    <source>
        <dbReference type="ARBA" id="ARBA00022490"/>
    </source>
</evidence>
<dbReference type="Pfam" id="PF13636">
    <property type="entry name" value="Methyltranf_PUA"/>
    <property type="match status" value="1"/>
</dbReference>
<evidence type="ECO:0000259" key="7">
    <source>
        <dbReference type="PROSITE" id="PS51686"/>
    </source>
</evidence>
<dbReference type="PANTHER" id="PTHR22807">
    <property type="entry name" value="NOP2 YEAST -RELATED NOL1/NOP2/FMU SUN DOMAIN-CONTAINING"/>
    <property type="match status" value="1"/>
</dbReference>
<dbReference type="Proteomes" id="UP001198893">
    <property type="component" value="Unassembled WGS sequence"/>
</dbReference>
<dbReference type="Pfam" id="PF17125">
    <property type="entry name" value="Methyltr_RsmF_N"/>
    <property type="match status" value="1"/>
</dbReference>
<gene>
    <name evidence="8" type="ORF">LKD47_14135</name>
</gene>
<protein>
    <submittedName>
        <fullName evidence="8">RsmF rRNA methyltransferase first C-terminal domain-containing protein</fullName>
    </submittedName>
</protein>
<dbReference type="CDD" id="cd02440">
    <property type="entry name" value="AdoMet_MTases"/>
    <property type="match status" value="1"/>
</dbReference>
<evidence type="ECO:0000256" key="2">
    <source>
        <dbReference type="ARBA" id="ARBA00022603"/>
    </source>
</evidence>
<evidence type="ECO:0000256" key="4">
    <source>
        <dbReference type="ARBA" id="ARBA00022691"/>
    </source>
</evidence>
<dbReference type="AlphaFoldDB" id="A0AAW4WM62"/>
<dbReference type="Pfam" id="PF01189">
    <property type="entry name" value="Methyltr_RsmB-F"/>
    <property type="match status" value="1"/>
</dbReference>
<evidence type="ECO:0000313" key="9">
    <source>
        <dbReference type="Proteomes" id="UP001198893"/>
    </source>
</evidence>
<dbReference type="CDD" id="cd21147">
    <property type="entry name" value="RsmF_methylt_CTD1"/>
    <property type="match status" value="1"/>
</dbReference>
<keyword evidence="5 6" id="KW-0694">RNA-binding</keyword>
<dbReference type="Gene3D" id="2.30.130.60">
    <property type="match status" value="1"/>
</dbReference>
<dbReference type="RefSeq" id="WP_227710825.1">
    <property type="nucleotide sequence ID" value="NZ_JAJEQW010000021.1"/>
</dbReference>
<dbReference type="InterPro" id="IPR023267">
    <property type="entry name" value="RCMT"/>
</dbReference>
<feature type="domain" description="SAM-dependent MTase RsmB/NOP-type" evidence="7">
    <location>
        <begin position="29"/>
        <end position="298"/>
    </location>
</feature>
<dbReference type="InterPro" id="IPR001678">
    <property type="entry name" value="MeTrfase_RsmB-F_NOP2_dom"/>
</dbReference>
<evidence type="ECO:0000313" key="8">
    <source>
        <dbReference type="EMBL" id="MCC2243417.1"/>
    </source>
</evidence>
<dbReference type="InterPro" id="IPR027391">
    <property type="entry name" value="Nol1_Nop2_Fmu_2"/>
</dbReference>
<comment type="similarity">
    <text evidence="6">Belongs to the class I-like SAM-binding methyltransferase superfamily. RsmB/NOP family.</text>
</comment>
<evidence type="ECO:0000256" key="5">
    <source>
        <dbReference type="ARBA" id="ARBA00022884"/>
    </source>
</evidence>
<comment type="caution">
    <text evidence="6">Lacks conserved residue(s) required for the propagation of feature annotation.</text>
</comment>
<keyword evidence="2 6" id="KW-0489">Methyltransferase</keyword>
<feature type="binding site" evidence="6">
    <location>
        <position position="140"/>
    </location>
    <ligand>
        <name>S-adenosyl-L-methionine</name>
        <dbReference type="ChEBI" id="CHEBI:59789"/>
    </ligand>
</feature>
<dbReference type="Gene3D" id="3.30.70.1170">
    <property type="entry name" value="Sun protein, domain 3"/>
    <property type="match status" value="1"/>
</dbReference>
<keyword evidence="1" id="KW-0963">Cytoplasm</keyword>
<dbReference type="InterPro" id="IPR031340">
    <property type="entry name" value="RsmF_methylt_CI"/>
</dbReference>
<dbReference type="Gene3D" id="3.40.50.150">
    <property type="entry name" value="Vaccinia Virus protein VP39"/>
    <property type="match status" value="1"/>
</dbReference>
<proteinExistence type="inferred from homology"/>
<evidence type="ECO:0000256" key="3">
    <source>
        <dbReference type="ARBA" id="ARBA00022679"/>
    </source>
</evidence>
<keyword evidence="3 6" id="KW-0808">Transferase</keyword>
<dbReference type="GO" id="GO:0003723">
    <property type="term" value="F:RNA binding"/>
    <property type="evidence" value="ECO:0007669"/>
    <property type="project" value="UniProtKB-UniRule"/>
</dbReference>
<dbReference type="EMBL" id="JAJEQW010000021">
    <property type="protein sequence ID" value="MCC2243417.1"/>
    <property type="molecule type" value="Genomic_DNA"/>
</dbReference>
<dbReference type="PANTHER" id="PTHR22807:SF30">
    <property type="entry name" value="28S RRNA (CYTOSINE(4447)-C(5))-METHYLTRANSFERASE-RELATED"/>
    <property type="match status" value="1"/>
</dbReference>
<dbReference type="InterPro" id="IPR031341">
    <property type="entry name" value="Methyltr_RsmF_N"/>
</dbReference>
<organism evidence="8 9">
    <name type="scientific">Roseburia amylophila</name>
    <dbReference type="NCBI Taxonomy" id="2981794"/>
    <lineage>
        <taxon>Bacteria</taxon>
        <taxon>Bacillati</taxon>
        <taxon>Bacillota</taxon>
        <taxon>Clostridia</taxon>
        <taxon>Lachnospirales</taxon>
        <taxon>Lachnospiraceae</taxon>
        <taxon>Roseburia</taxon>
    </lineage>
</organism>
<dbReference type="SUPFAM" id="SSF53335">
    <property type="entry name" value="S-adenosyl-L-methionine-dependent methyltransferases"/>
    <property type="match status" value="1"/>
</dbReference>
<dbReference type="InterPro" id="IPR049560">
    <property type="entry name" value="MeTrfase_RsmB-F_NOP2_cat"/>
</dbReference>
<dbReference type="PRINTS" id="PR02008">
    <property type="entry name" value="RCMTFAMILY"/>
</dbReference>
<evidence type="ECO:0000256" key="6">
    <source>
        <dbReference type="PROSITE-ProRule" id="PRU01023"/>
    </source>
</evidence>
<comment type="caution">
    <text evidence="8">The sequence shown here is derived from an EMBL/GenBank/DDBJ whole genome shotgun (WGS) entry which is preliminary data.</text>
</comment>